<reference evidence="3" key="1">
    <citation type="submission" date="2016-06" db="EMBL/GenBank/DDBJ databases">
        <title>Parallel loss of symbiosis genes in relatives of nitrogen-fixing non-legume Parasponia.</title>
        <authorList>
            <person name="Van Velzen R."/>
            <person name="Holmer R."/>
            <person name="Bu F."/>
            <person name="Rutten L."/>
            <person name="Van Zeijl A."/>
            <person name="Liu W."/>
            <person name="Santuari L."/>
            <person name="Cao Q."/>
            <person name="Sharma T."/>
            <person name="Shen D."/>
            <person name="Roswanjaya Y."/>
            <person name="Wardhani T."/>
            <person name="Kalhor M.S."/>
            <person name="Jansen J."/>
            <person name="Van den Hoogen J."/>
            <person name="Gungor B."/>
            <person name="Hartog M."/>
            <person name="Hontelez J."/>
            <person name="Verver J."/>
            <person name="Yang W.-C."/>
            <person name="Schijlen E."/>
            <person name="Repin R."/>
            <person name="Schilthuizen M."/>
            <person name="Schranz E."/>
            <person name="Heidstra R."/>
            <person name="Miyata K."/>
            <person name="Fedorova E."/>
            <person name="Kohlen W."/>
            <person name="Bisseling T."/>
            <person name="Smit S."/>
            <person name="Geurts R."/>
        </authorList>
    </citation>
    <scope>NUCLEOTIDE SEQUENCE [LARGE SCALE GENOMIC DNA]</scope>
    <source>
        <strain evidence="3">cv. RG33-2</strain>
    </source>
</reference>
<gene>
    <name evidence="2" type="ORF">TorRG33x02_050450</name>
</gene>
<dbReference type="AlphaFoldDB" id="A0A2P5FN12"/>
<feature type="region of interest" description="Disordered" evidence="1">
    <location>
        <begin position="387"/>
        <end position="422"/>
    </location>
</feature>
<feature type="compositionally biased region" description="Polar residues" evidence="1">
    <location>
        <begin position="208"/>
        <end position="218"/>
    </location>
</feature>
<evidence type="ECO:0000313" key="2">
    <source>
        <dbReference type="EMBL" id="PON99185.1"/>
    </source>
</evidence>
<feature type="region of interest" description="Disordered" evidence="1">
    <location>
        <begin position="268"/>
        <end position="310"/>
    </location>
</feature>
<dbReference type="InParanoid" id="A0A2P5FN12"/>
<feature type="compositionally biased region" description="Basic and acidic residues" evidence="1">
    <location>
        <begin position="343"/>
        <end position="354"/>
    </location>
</feature>
<feature type="compositionally biased region" description="Basic and acidic residues" evidence="1">
    <location>
        <begin position="186"/>
        <end position="198"/>
    </location>
</feature>
<dbReference type="Proteomes" id="UP000237000">
    <property type="component" value="Unassembled WGS sequence"/>
</dbReference>
<feature type="compositionally biased region" description="Basic and acidic residues" evidence="1">
    <location>
        <begin position="143"/>
        <end position="170"/>
    </location>
</feature>
<evidence type="ECO:0000256" key="1">
    <source>
        <dbReference type="SAM" id="MobiDB-lite"/>
    </source>
</evidence>
<proteinExistence type="predicted"/>
<comment type="caution">
    <text evidence="2">The sequence shown here is derived from an EMBL/GenBank/DDBJ whole genome shotgun (WGS) entry which is preliminary data.</text>
</comment>
<evidence type="ECO:0008006" key="4">
    <source>
        <dbReference type="Google" id="ProtNLM"/>
    </source>
</evidence>
<keyword evidence="3" id="KW-1185">Reference proteome</keyword>
<feature type="region of interest" description="Disordered" evidence="1">
    <location>
        <begin position="137"/>
        <end position="244"/>
    </location>
</feature>
<name>A0A2P5FN12_TREOI</name>
<accession>A0A2P5FN12</accession>
<organism evidence="2 3">
    <name type="scientific">Trema orientale</name>
    <name type="common">Charcoal tree</name>
    <name type="synonym">Celtis orientalis</name>
    <dbReference type="NCBI Taxonomy" id="63057"/>
    <lineage>
        <taxon>Eukaryota</taxon>
        <taxon>Viridiplantae</taxon>
        <taxon>Streptophyta</taxon>
        <taxon>Embryophyta</taxon>
        <taxon>Tracheophyta</taxon>
        <taxon>Spermatophyta</taxon>
        <taxon>Magnoliopsida</taxon>
        <taxon>eudicotyledons</taxon>
        <taxon>Gunneridae</taxon>
        <taxon>Pentapetalae</taxon>
        <taxon>rosids</taxon>
        <taxon>fabids</taxon>
        <taxon>Rosales</taxon>
        <taxon>Cannabaceae</taxon>
        <taxon>Trema</taxon>
    </lineage>
</organism>
<feature type="compositionally biased region" description="Polar residues" evidence="1">
    <location>
        <begin position="391"/>
        <end position="422"/>
    </location>
</feature>
<dbReference type="EMBL" id="JXTC01000020">
    <property type="protein sequence ID" value="PON99185.1"/>
    <property type="molecule type" value="Genomic_DNA"/>
</dbReference>
<feature type="region of interest" description="Disordered" evidence="1">
    <location>
        <begin position="325"/>
        <end position="369"/>
    </location>
</feature>
<protein>
    <recommendedName>
        <fullName evidence="4">DUF4283 domain-containing protein</fullName>
    </recommendedName>
</protein>
<sequence length="488" mass="55486">MDLDEVSKLCEKLNLDDDNRPVVEMPPTTYSENEDKMELCPIEKILGNNREGLKSAMNNIWNIPWTFNIEQIGTNNVFLFQFSRKEDRQRMAALGLSQNSLSLQLYRQGNPGIHEGSLKGEEPTCLAKKKYGPWMNTSVSRSRTVEERRRDKQKFDRIMGHSKSKMEHGYDTPSSGSDGDPQNVRHCTENGRISTRESDDLEAETPTLVANQEGSHTQPTHEEFTGTRKLASQEGAHSNPYQAEISGDKFTVKKSMKLMEPHMQPMVTRNKDNASSTKAPSDDAYVTMNPTESRPRQSPIKKTARPHIPKRIWDTPKFGRMLKVITPPGKHKRLGPSPRRPPSRSEKSPCKENNNHQSVRTRGPKQKLLDALEVDIDDRKRRKNIVADEINTATSPEPPNHQKQWSRTMSDPETLPSEPTLTSDTITTQRMEISTNPGPRGLRVVNQVLIKSDALSVVNQVPKCGPDRNKSYRERHSKPPLFYSRQYC</sequence>
<evidence type="ECO:0000313" key="3">
    <source>
        <dbReference type="Proteomes" id="UP000237000"/>
    </source>
</evidence>